<reference evidence="1 2" key="1">
    <citation type="journal article" date="2019" name="Int. J. Syst. Evol. Microbiol.">
        <title>The Global Catalogue of Microorganisms (GCM) 10K type strain sequencing project: providing services to taxonomists for standard genome sequencing and annotation.</title>
        <authorList>
            <consortium name="The Broad Institute Genomics Platform"/>
            <consortium name="The Broad Institute Genome Sequencing Center for Infectious Disease"/>
            <person name="Wu L."/>
            <person name="Ma J."/>
        </authorList>
    </citation>
    <scope>NUCLEOTIDE SEQUENCE [LARGE SCALE GENOMIC DNA]</scope>
    <source>
        <strain evidence="1 2">JCM 14046</strain>
    </source>
</reference>
<keyword evidence="2" id="KW-1185">Reference proteome</keyword>
<proteinExistence type="predicted"/>
<comment type="caution">
    <text evidence="1">The sequence shown here is derived from an EMBL/GenBank/DDBJ whole genome shotgun (WGS) entry which is preliminary data.</text>
</comment>
<accession>A0ABN2P4V9</accession>
<organism evidence="1 2">
    <name type="scientific">Nocardioides lentus</name>
    <dbReference type="NCBI Taxonomy" id="338077"/>
    <lineage>
        <taxon>Bacteria</taxon>
        <taxon>Bacillati</taxon>
        <taxon>Actinomycetota</taxon>
        <taxon>Actinomycetes</taxon>
        <taxon>Propionibacteriales</taxon>
        <taxon>Nocardioidaceae</taxon>
        <taxon>Nocardioides</taxon>
    </lineage>
</organism>
<name>A0ABN2P4V9_9ACTN</name>
<dbReference type="EMBL" id="BAAAMY010000002">
    <property type="protein sequence ID" value="GAA1912610.1"/>
    <property type="molecule type" value="Genomic_DNA"/>
</dbReference>
<dbReference type="RefSeq" id="WP_344005247.1">
    <property type="nucleotide sequence ID" value="NZ_BAAAMY010000002.1"/>
</dbReference>
<dbReference type="InterPro" id="IPR054383">
    <property type="entry name" value="PspAB-like"/>
</dbReference>
<evidence type="ECO:0000313" key="1">
    <source>
        <dbReference type="EMBL" id="GAA1912610.1"/>
    </source>
</evidence>
<dbReference type="Pfam" id="PF22742">
    <property type="entry name" value="PspAB"/>
    <property type="match status" value="1"/>
</dbReference>
<gene>
    <name evidence="1" type="ORF">GCM10009737_12650</name>
</gene>
<sequence>MGFLDAILGRRTPRPNRLDDLFHLPNAAITLQTAAGLEPTGVGAVCYRGAAGAAFSRTQDEVVALLDADPQAPKVERSLDSFGFTWLVVRRDPSDTSGLATDLHAVNTILGDAGFADGLLCSHLGFADASGRRLGVVYLYKQGTFYPFAPTGEQARDTLLELSVRDHLAGELPMEKDTSRWLAIWGAPGL</sequence>
<dbReference type="Proteomes" id="UP001501612">
    <property type="component" value="Unassembled WGS sequence"/>
</dbReference>
<protein>
    <submittedName>
        <fullName evidence="1">Uncharacterized protein</fullName>
    </submittedName>
</protein>
<evidence type="ECO:0000313" key="2">
    <source>
        <dbReference type="Proteomes" id="UP001501612"/>
    </source>
</evidence>